<keyword evidence="2" id="KW-1185">Reference proteome</keyword>
<accession>A0ACB8TCN4</accession>
<comment type="caution">
    <text evidence="1">The sequence shown here is derived from an EMBL/GenBank/DDBJ whole genome shotgun (WGS) entry which is preliminary data.</text>
</comment>
<protein>
    <submittedName>
        <fullName evidence="1">Uncharacterized protein</fullName>
    </submittedName>
</protein>
<reference evidence="1" key="1">
    <citation type="submission" date="2021-03" db="EMBL/GenBank/DDBJ databases">
        <authorList>
            <consortium name="DOE Joint Genome Institute"/>
            <person name="Ahrendt S."/>
            <person name="Looney B.P."/>
            <person name="Miyauchi S."/>
            <person name="Morin E."/>
            <person name="Drula E."/>
            <person name="Courty P.E."/>
            <person name="Chicoki N."/>
            <person name="Fauchery L."/>
            <person name="Kohler A."/>
            <person name="Kuo A."/>
            <person name="Labutti K."/>
            <person name="Pangilinan J."/>
            <person name="Lipzen A."/>
            <person name="Riley R."/>
            <person name="Andreopoulos W."/>
            <person name="He G."/>
            <person name="Johnson J."/>
            <person name="Barry K.W."/>
            <person name="Grigoriev I.V."/>
            <person name="Nagy L."/>
            <person name="Hibbett D."/>
            <person name="Henrissat B."/>
            <person name="Matheny P.B."/>
            <person name="Labbe J."/>
            <person name="Martin F."/>
        </authorList>
    </citation>
    <scope>NUCLEOTIDE SEQUENCE</scope>
    <source>
        <strain evidence="1">HHB10654</strain>
    </source>
</reference>
<evidence type="ECO:0000313" key="2">
    <source>
        <dbReference type="Proteomes" id="UP000814140"/>
    </source>
</evidence>
<dbReference type="EMBL" id="MU277193">
    <property type="protein sequence ID" value="KAI0066137.1"/>
    <property type="molecule type" value="Genomic_DNA"/>
</dbReference>
<sequence>MILLQEEEDQRPKLPTDPVTTSTTREREIYRPEEALERPSSPHPTLPDYETSEAQYSLFLSFRKKSFKSPRLWKLLWYAIVLYSALFIVAGVPYLATQRGRQRWQTSDSFIDYVPPPAPQTPHTDTAVLASVASSCNQWTGHESHSESVGGGGSASTTIELPTHRSIVLRSNSTINHWTNRVLGHLNVDLNPEPQVTSTILSITVNYTHRDLFERSLVCQTTSYESFGLFINLPDDWQDVGLLDFYMKLLIPQASAPLHIQEFSTVLPFFEHNFGVLSPNVTFGTVSIESSAAKVTFGYIEATSLLAKTSEAEISGNFNGSDALSLDTINGPIYANISMVNFERRRKTSTLTLETGNAPIGVNLSLSVNERSFFRTPDHPNFLAKVRTFNAPVDIFVGESSQLPSRMVLRTQSTQGPVNVTLDSTYMGTFDLQAKSSSTSVQERPFFGASWSEGYEDVAREINYDYVSSDRVLGWVGWGRRPTGHARHRQSHVEIVSSLSPVVLRLDTPAPLTTVRRR</sequence>
<name>A0ACB8TCN4_9AGAM</name>
<proteinExistence type="predicted"/>
<gene>
    <name evidence="1" type="ORF">BV25DRAFT_1912927</name>
</gene>
<evidence type="ECO:0000313" key="1">
    <source>
        <dbReference type="EMBL" id="KAI0066137.1"/>
    </source>
</evidence>
<organism evidence="1 2">
    <name type="scientific">Artomyces pyxidatus</name>
    <dbReference type="NCBI Taxonomy" id="48021"/>
    <lineage>
        <taxon>Eukaryota</taxon>
        <taxon>Fungi</taxon>
        <taxon>Dikarya</taxon>
        <taxon>Basidiomycota</taxon>
        <taxon>Agaricomycotina</taxon>
        <taxon>Agaricomycetes</taxon>
        <taxon>Russulales</taxon>
        <taxon>Auriscalpiaceae</taxon>
        <taxon>Artomyces</taxon>
    </lineage>
</organism>
<reference evidence="1" key="2">
    <citation type="journal article" date="2022" name="New Phytol.">
        <title>Evolutionary transition to the ectomycorrhizal habit in the genomes of a hyperdiverse lineage of mushroom-forming fungi.</title>
        <authorList>
            <person name="Looney B."/>
            <person name="Miyauchi S."/>
            <person name="Morin E."/>
            <person name="Drula E."/>
            <person name="Courty P.E."/>
            <person name="Kohler A."/>
            <person name="Kuo A."/>
            <person name="LaButti K."/>
            <person name="Pangilinan J."/>
            <person name="Lipzen A."/>
            <person name="Riley R."/>
            <person name="Andreopoulos W."/>
            <person name="He G."/>
            <person name="Johnson J."/>
            <person name="Nolan M."/>
            <person name="Tritt A."/>
            <person name="Barry K.W."/>
            <person name="Grigoriev I.V."/>
            <person name="Nagy L.G."/>
            <person name="Hibbett D."/>
            <person name="Henrissat B."/>
            <person name="Matheny P.B."/>
            <person name="Labbe J."/>
            <person name="Martin F.M."/>
        </authorList>
    </citation>
    <scope>NUCLEOTIDE SEQUENCE</scope>
    <source>
        <strain evidence="1">HHB10654</strain>
    </source>
</reference>
<dbReference type="Proteomes" id="UP000814140">
    <property type="component" value="Unassembled WGS sequence"/>
</dbReference>